<name>E1K0S3_SOLFR</name>
<comment type="caution">
    <text evidence="7">The sequence shown here is derived from an EMBL/GenBank/DDBJ whole genome shotgun (WGS) entry which is preliminary data.</text>
</comment>
<keyword evidence="4" id="KW-0732">Signal</keyword>
<feature type="repeat" description="TPR" evidence="3">
    <location>
        <begin position="724"/>
        <end position="757"/>
    </location>
</feature>
<reference evidence="7 8" key="1">
    <citation type="submission" date="2010-08" db="EMBL/GenBank/DDBJ databases">
        <title>The draft genome of Desulfovibrio fructosovorans JJ.</title>
        <authorList>
            <consortium name="US DOE Joint Genome Institute (JGI-PGF)"/>
            <person name="Lucas S."/>
            <person name="Copeland A."/>
            <person name="Lapidus A."/>
            <person name="Cheng J.-F."/>
            <person name="Bruce D."/>
            <person name="Goodwin L."/>
            <person name="Pitluck S."/>
            <person name="Land M.L."/>
            <person name="Hauser L."/>
            <person name="Chang Y.-J."/>
            <person name="Jeffries C."/>
            <person name="Wall J.D."/>
            <person name="Stahl D.A."/>
            <person name="Arkin A.P."/>
            <person name="Dehal P."/>
            <person name="Stolyar S.M."/>
            <person name="Hazen T.C."/>
            <person name="Woyke T.J."/>
        </authorList>
    </citation>
    <scope>NUCLEOTIDE SEQUENCE [LARGE SCALE GENOMIC DNA]</scope>
    <source>
        <strain evidence="7 8">JJ</strain>
    </source>
</reference>
<accession>E1K0S3</accession>
<feature type="repeat" description="TPR" evidence="3">
    <location>
        <begin position="1000"/>
        <end position="1033"/>
    </location>
</feature>
<dbReference type="InterPro" id="IPR051012">
    <property type="entry name" value="CellSynth/LPSAsmb/PSIAsmb"/>
</dbReference>
<evidence type="ECO:0000256" key="4">
    <source>
        <dbReference type="SAM" id="SignalP"/>
    </source>
</evidence>
<proteinExistence type="predicted"/>
<evidence type="ECO:0000256" key="2">
    <source>
        <dbReference type="ARBA" id="ARBA00022803"/>
    </source>
</evidence>
<dbReference type="OrthoDB" id="5468502at2"/>
<feature type="chain" id="PRO_5003148322" evidence="4">
    <location>
        <begin position="27"/>
        <end position="1308"/>
    </location>
</feature>
<evidence type="ECO:0000259" key="6">
    <source>
        <dbReference type="Pfam" id="PF13283"/>
    </source>
</evidence>
<dbReference type="Proteomes" id="UP000006250">
    <property type="component" value="Unassembled WGS sequence"/>
</dbReference>
<gene>
    <name evidence="7" type="ORF">DesfrDRAFT_3473</name>
</gene>
<dbReference type="SUPFAM" id="SSF48452">
    <property type="entry name" value="TPR-like"/>
    <property type="match status" value="5"/>
</dbReference>
<dbReference type="RefSeq" id="WP_005996026.1">
    <property type="nucleotide sequence ID" value="NZ_AECZ01000033.1"/>
</dbReference>
<feature type="signal peptide" evidence="4">
    <location>
        <begin position="1"/>
        <end position="26"/>
    </location>
</feature>
<dbReference type="InterPro" id="IPR025137">
    <property type="entry name" value="NfrA_C"/>
</dbReference>
<dbReference type="EMBL" id="AECZ01000033">
    <property type="protein sequence ID" value="EFL49761.1"/>
    <property type="molecule type" value="Genomic_DNA"/>
</dbReference>
<feature type="repeat" description="TPR" evidence="3">
    <location>
        <begin position="610"/>
        <end position="643"/>
    </location>
</feature>
<dbReference type="PANTHER" id="PTHR45586:SF1">
    <property type="entry name" value="LIPOPOLYSACCHARIDE ASSEMBLY PROTEIN B"/>
    <property type="match status" value="1"/>
</dbReference>
<dbReference type="PROSITE" id="PS50293">
    <property type="entry name" value="TPR_REGION"/>
    <property type="match status" value="1"/>
</dbReference>
<dbReference type="InterPro" id="IPR018704">
    <property type="entry name" value="SecYEG/CpoB_TPR"/>
</dbReference>
<keyword evidence="8" id="KW-1185">Reference proteome</keyword>
<evidence type="ECO:0000313" key="7">
    <source>
        <dbReference type="EMBL" id="EFL49761.1"/>
    </source>
</evidence>
<sequence length="1308" mass="142896">MQSTRCRIIFVLPLLVLCLAGGQALAAGNAHEVGATDGKDKSWIGRQLSHFKAYPHLDMAYRRMKENRLEDAQKEFELYLKLQPDDLAARGDYMDLLYDLGRYDAAMAEAHRILAAKPDNAAALLTSGLCLMRAGDLKSAVAPMEQAVALTKDKPVPHRVAVLATADVLAKLGRYQQALSLLSGLPETADNYALDQAKGVLWAKKGDAAQAVSAFEKALAAAGNDKEKLATLRALAVASADTGDARKAGAYLTEARALAPKDPDLLHQQAVLANKAGRFEEAARLGQELTRLAPTLENKLFLANVLASLKRYDAAAAELTPLLAQKPKPKEAYRLNMRLGVLAMQADKPDEAAAYFRAAVDLRREPLALIRLSRAEQRAGRTQEAAQALHEAVSMGADPNTLLELATLLTKLDKNTAAITYLDKALAEAKDPQQRSHILAMKATLLAETGDNAAARKVLEEALQAPGADKARLLTQLGETNLRLGDAPAAVAAFTQALSAGAGQDIQASLAEALVRDGQVERALGIYKTLVEKAATPQKRDAYRLAVANLLSRLGRNAEAAPIFKELAAAGQPALLRQAGESFAAADMDKDAIASLEAFTRQDISPADKAEALLALGNVYAGRKNAAKAYDAFEQASRLASNLPRDKQAEIALGLGTSAALSGRPAKAVEPLSRALGLLDNGPRKAKAIMTLAQAYGTLGNSQKAIAFWRQAAAAPGALRSDVAASQENLGYALTGAGDLPAAEKAFRRALALSGPNWRLLSALGQIAYKTGRYQEALDDFTRSLALNPDPATRIAMALCYEKLGKPGLALVDYDKAAPDLASLSAQDRRAYYRAQGFLYAGESRNEAGIEAFKATLELGYDPETATRLGRLERLAGHPEEAKKTLEAVDPATLPPDLKIMRLSELASLAEADKDYDRARKFLEAALAIRPDADTEFRLGNVLRDSHHVKEAIEAYRRAVKLDDANRYLTALGYALSEDKQYAAAAEVFETVLHRDPDYLHLWEDLGYAYMHECENNKSVDRFKRAIDNAPLRPVDSPADREKLDKDVYRMRKEVTKLETHFTTTAYMSYIAGDAGPLPSSGGDSMDTIRSGAGAEFAWIPPKVGFRDDRILQVIGRVTASFNKDSLEIDDKSWQGAAGLRYKPFKTQNLNVGVERLFKLGKAAEDNWLLRAMYSLTDGYDVKPKEKYWNYSYFYGEYDYYTENDPRSMFYAEGRQGISFNVRDRFLITPHVVADVRVWSPDLNESSYVEGGGGLSFKYLFNRADYEVERSSLEFLLQYKYGTLFNKTKVTDRENVINALFLTTILKF</sequence>
<evidence type="ECO:0000256" key="1">
    <source>
        <dbReference type="ARBA" id="ARBA00022737"/>
    </source>
</evidence>
<dbReference type="Pfam" id="PF13283">
    <property type="entry name" value="NfrA_C"/>
    <property type="match status" value="1"/>
</dbReference>
<dbReference type="PANTHER" id="PTHR45586">
    <property type="entry name" value="TPR REPEAT-CONTAINING PROTEIN PA4667"/>
    <property type="match status" value="1"/>
</dbReference>
<evidence type="ECO:0000313" key="8">
    <source>
        <dbReference type="Proteomes" id="UP000006250"/>
    </source>
</evidence>
<dbReference type="InterPro" id="IPR019734">
    <property type="entry name" value="TPR_rpt"/>
</dbReference>
<dbReference type="InterPro" id="IPR011990">
    <property type="entry name" value="TPR-like_helical_dom_sf"/>
</dbReference>
<evidence type="ECO:0000259" key="5">
    <source>
        <dbReference type="Pfam" id="PF09976"/>
    </source>
</evidence>
<feature type="repeat" description="TPR" evidence="3">
    <location>
        <begin position="758"/>
        <end position="791"/>
    </location>
</feature>
<dbReference type="PROSITE" id="PS50005">
    <property type="entry name" value="TPR"/>
    <property type="match status" value="5"/>
</dbReference>
<feature type="domain" description="Ancillary SecYEG translocon subunit/Cell division coordinator CpoB TPR" evidence="5">
    <location>
        <begin position="122"/>
        <end position="230"/>
    </location>
</feature>
<dbReference type="Pfam" id="PF09976">
    <property type="entry name" value="TPR_21"/>
    <property type="match status" value="1"/>
</dbReference>
<dbReference type="STRING" id="596151.DesfrDRAFT_3473"/>
<keyword evidence="2 3" id="KW-0802">TPR repeat</keyword>
<dbReference type="eggNOG" id="COG0457">
    <property type="taxonomic scope" value="Bacteria"/>
</dbReference>
<dbReference type="SMART" id="SM00028">
    <property type="entry name" value="TPR"/>
    <property type="match status" value="17"/>
</dbReference>
<protein>
    <submittedName>
        <fullName evidence="7">Tetratricopeptide TPR_2 repeat protein</fullName>
    </submittedName>
</protein>
<organism evidence="7 8">
    <name type="scientific">Solidesulfovibrio fructosivorans JJ]</name>
    <dbReference type="NCBI Taxonomy" id="596151"/>
    <lineage>
        <taxon>Bacteria</taxon>
        <taxon>Pseudomonadati</taxon>
        <taxon>Thermodesulfobacteriota</taxon>
        <taxon>Desulfovibrionia</taxon>
        <taxon>Desulfovibrionales</taxon>
        <taxon>Desulfovibrionaceae</taxon>
        <taxon>Solidesulfovibrio</taxon>
    </lineage>
</organism>
<dbReference type="Pfam" id="PF13432">
    <property type="entry name" value="TPR_16"/>
    <property type="match status" value="4"/>
</dbReference>
<feature type="domain" description="Bacteriophage N4 adsorption protein A C-terminal" evidence="6">
    <location>
        <begin position="1132"/>
        <end position="1281"/>
    </location>
</feature>
<feature type="repeat" description="TPR" evidence="3">
    <location>
        <begin position="933"/>
        <end position="966"/>
    </location>
</feature>
<keyword evidence="1" id="KW-0677">Repeat</keyword>
<dbReference type="Gene3D" id="1.25.40.10">
    <property type="entry name" value="Tetratricopeptide repeat domain"/>
    <property type="match status" value="7"/>
</dbReference>
<dbReference type="Pfam" id="PF13424">
    <property type="entry name" value="TPR_12"/>
    <property type="match status" value="2"/>
</dbReference>
<evidence type="ECO:0000256" key="3">
    <source>
        <dbReference type="PROSITE-ProRule" id="PRU00339"/>
    </source>
</evidence>